<evidence type="ECO:0000256" key="7">
    <source>
        <dbReference type="SAM" id="Phobius"/>
    </source>
</evidence>
<dbReference type="Pfam" id="PF10144">
    <property type="entry name" value="SMP_2"/>
    <property type="match status" value="1"/>
</dbReference>
<reference evidence="8 10" key="2">
    <citation type="submission" date="2018-06" db="EMBL/GenBank/DDBJ databases">
        <title>Genomic Encyclopedia of Type Strains, Phase III (KMG-III): the genomes of soil and plant-associated and newly described type strains.</title>
        <authorList>
            <person name="Whitman W."/>
        </authorList>
    </citation>
    <scope>NUCLEOTIDE SEQUENCE [LARGE SCALE GENOMIC DNA]</scope>
    <source>
        <strain evidence="8 10">CGMCC 1.15366</strain>
    </source>
</reference>
<evidence type="ECO:0000256" key="1">
    <source>
        <dbReference type="ARBA" id="ARBA00004236"/>
    </source>
</evidence>
<dbReference type="Proteomes" id="UP000287865">
    <property type="component" value="Unassembled WGS sequence"/>
</dbReference>
<evidence type="ECO:0000256" key="5">
    <source>
        <dbReference type="ARBA" id="ARBA00022989"/>
    </source>
</evidence>
<keyword evidence="5 7" id="KW-1133">Transmembrane helix</keyword>
<evidence type="ECO:0000313" key="11">
    <source>
        <dbReference type="Proteomes" id="UP000287865"/>
    </source>
</evidence>
<dbReference type="OrthoDB" id="6398687at2"/>
<keyword evidence="4 7" id="KW-0812">Transmembrane</keyword>
<evidence type="ECO:0000313" key="9">
    <source>
        <dbReference type="EMBL" id="RUO28680.1"/>
    </source>
</evidence>
<dbReference type="EMBL" id="QLMD01000001">
    <property type="protein sequence ID" value="RAK01874.1"/>
    <property type="molecule type" value="Genomic_DNA"/>
</dbReference>
<dbReference type="AlphaFoldDB" id="A0A327X734"/>
<organism evidence="8 10">
    <name type="scientific">Aliidiomarina maris</name>
    <dbReference type="NCBI Taxonomy" id="531312"/>
    <lineage>
        <taxon>Bacteria</taxon>
        <taxon>Pseudomonadati</taxon>
        <taxon>Pseudomonadota</taxon>
        <taxon>Gammaproteobacteria</taxon>
        <taxon>Alteromonadales</taxon>
        <taxon>Idiomarinaceae</taxon>
        <taxon>Aliidiomarina</taxon>
    </lineage>
</organism>
<dbReference type="InterPro" id="IPR019305">
    <property type="entry name" value="Uncharacterised_Smp"/>
</dbReference>
<evidence type="ECO:0000256" key="2">
    <source>
        <dbReference type="ARBA" id="ARBA00005362"/>
    </source>
</evidence>
<evidence type="ECO:0000313" key="8">
    <source>
        <dbReference type="EMBL" id="RAK01874.1"/>
    </source>
</evidence>
<dbReference type="GO" id="GO:0005886">
    <property type="term" value="C:plasma membrane"/>
    <property type="evidence" value="ECO:0007669"/>
    <property type="project" value="UniProtKB-SubCell"/>
</dbReference>
<keyword evidence="6 7" id="KW-0472">Membrane</keyword>
<comment type="similarity">
    <text evidence="2">Belongs to the Smp family.</text>
</comment>
<reference evidence="9 11" key="1">
    <citation type="journal article" date="2018" name="Front. Microbiol.">
        <title>Genome-Based Analysis Reveals the Taxonomy and Diversity of the Family Idiomarinaceae.</title>
        <authorList>
            <person name="Liu Y."/>
            <person name="Lai Q."/>
            <person name="Shao Z."/>
        </authorList>
    </citation>
    <scope>NUCLEOTIDE SEQUENCE [LARGE SCALE GENOMIC DNA]</scope>
    <source>
        <strain evidence="9 11">CF12-14</strain>
    </source>
</reference>
<keyword evidence="11" id="KW-1185">Reference proteome</keyword>
<proteinExistence type="inferred from homology"/>
<accession>A0A327X734</accession>
<feature type="transmembrane region" description="Helical" evidence="7">
    <location>
        <begin position="175"/>
        <end position="193"/>
    </location>
</feature>
<dbReference type="Proteomes" id="UP000249203">
    <property type="component" value="Unassembled WGS sequence"/>
</dbReference>
<keyword evidence="3" id="KW-1003">Cell membrane</keyword>
<evidence type="ECO:0000313" key="10">
    <source>
        <dbReference type="Proteomes" id="UP000249203"/>
    </source>
</evidence>
<sequence length="205" mass="23259">MAGMKMTIQTWTKHWLIDGEHLYRRAIQLLVALLLLSWIGVNWYTVAQRGEEVRSLQTEAMARVILSQASHEARIWLLEDNMDGLNGLAQHLQLQDSILEVAIHDARGRLLVTAGHSLPVQDYLSSLPTYFSAVPKVSPIDDGDQVIGFIRLTFDYQRVMSEADIYQRAYLQRTGFLIFLSVLAGFLLATAVLKRRPRQVADPEL</sequence>
<name>A0A327X734_9GAMM</name>
<evidence type="ECO:0000256" key="6">
    <source>
        <dbReference type="ARBA" id="ARBA00023136"/>
    </source>
</evidence>
<feature type="transmembrane region" description="Helical" evidence="7">
    <location>
        <begin position="26"/>
        <end position="46"/>
    </location>
</feature>
<comment type="caution">
    <text evidence="8">The sequence shown here is derived from an EMBL/GenBank/DDBJ whole genome shotgun (WGS) entry which is preliminary data.</text>
</comment>
<dbReference type="EMBL" id="PIPK01000001">
    <property type="protein sequence ID" value="RUO28680.1"/>
    <property type="molecule type" value="Genomic_DNA"/>
</dbReference>
<evidence type="ECO:0000256" key="3">
    <source>
        <dbReference type="ARBA" id="ARBA00022475"/>
    </source>
</evidence>
<comment type="subcellular location">
    <subcellularLocation>
        <location evidence="1">Cell membrane</location>
    </subcellularLocation>
</comment>
<protein>
    <submittedName>
        <fullName evidence="8">Putative membrane protein affecting hemolysin expression</fullName>
    </submittedName>
</protein>
<evidence type="ECO:0000256" key="4">
    <source>
        <dbReference type="ARBA" id="ARBA00022692"/>
    </source>
</evidence>
<gene>
    <name evidence="8" type="ORF">B0I24_101514</name>
    <name evidence="9" type="ORF">CWE07_02500</name>
</gene>